<protein>
    <submittedName>
        <fullName evidence="2">Uncharacterized protein</fullName>
    </submittedName>
</protein>
<dbReference type="EMBL" id="JAAXKZ010000065">
    <property type="protein sequence ID" value="NMH93347.1"/>
    <property type="molecule type" value="Genomic_DNA"/>
</dbReference>
<dbReference type="Proteomes" id="UP000586918">
    <property type="component" value="Unassembled WGS sequence"/>
</dbReference>
<organism evidence="2 3">
    <name type="scientific">Pseudonocardia bannensis</name>
    <dbReference type="NCBI Taxonomy" id="630973"/>
    <lineage>
        <taxon>Bacteria</taxon>
        <taxon>Bacillati</taxon>
        <taxon>Actinomycetota</taxon>
        <taxon>Actinomycetes</taxon>
        <taxon>Pseudonocardiales</taxon>
        <taxon>Pseudonocardiaceae</taxon>
        <taxon>Pseudonocardia</taxon>
    </lineage>
</organism>
<comment type="caution">
    <text evidence="2">The sequence shown here is derived from an EMBL/GenBank/DDBJ whole genome shotgun (WGS) entry which is preliminary data.</text>
</comment>
<reference evidence="2 3" key="1">
    <citation type="submission" date="2020-04" db="EMBL/GenBank/DDBJ databases">
        <authorList>
            <person name="Klaysubun C."/>
            <person name="Duangmal K."/>
            <person name="Lipun K."/>
        </authorList>
    </citation>
    <scope>NUCLEOTIDE SEQUENCE [LARGE SCALE GENOMIC DNA]</scope>
    <source>
        <strain evidence="2 3">DSM 45300</strain>
    </source>
</reference>
<dbReference type="RefSeq" id="WP_169414045.1">
    <property type="nucleotide sequence ID" value="NZ_JAAXKZ010000065.1"/>
</dbReference>
<keyword evidence="1" id="KW-0732">Signal</keyword>
<feature type="chain" id="PRO_5039218286" evidence="1">
    <location>
        <begin position="24"/>
        <end position="59"/>
    </location>
</feature>
<name>A0A848DKU5_9PSEU</name>
<proteinExistence type="predicted"/>
<sequence>MKRTRLVSAAALLAALLAAGVVAVEPPAVGARGGTGLDPAVNRGWSSSATYTALGAPTP</sequence>
<evidence type="ECO:0000313" key="3">
    <source>
        <dbReference type="Proteomes" id="UP000586918"/>
    </source>
</evidence>
<evidence type="ECO:0000256" key="1">
    <source>
        <dbReference type="SAM" id="SignalP"/>
    </source>
</evidence>
<dbReference type="AlphaFoldDB" id="A0A848DKU5"/>
<keyword evidence="3" id="KW-1185">Reference proteome</keyword>
<feature type="signal peptide" evidence="1">
    <location>
        <begin position="1"/>
        <end position="23"/>
    </location>
</feature>
<gene>
    <name evidence="2" type="ORF">HF519_17560</name>
</gene>
<accession>A0A848DKU5</accession>
<evidence type="ECO:0000313" key="2">
    <source>
        <dbReference type="EMBL" id="NMH93347.1"/>
    </source>
</evidence>